<dbReference type="Gene3D" id="3.40.50.300">
    <property type="entry name" value="P-loop containing nucleotide triphosphate hydrolases"/>
    <property type="match status" value="1"/>
</dbReference>
<dbReference type="Pfam" id="PF06472">
    <property type="entry name" value="ABC_membrane_2"/>
    <property type="match status" value="1"/>
</dbReference>
<dbReference type="GO" id="GO:0140359">
    <property type="term" value="F:ABC-type transporter activity"/>
    <property type="evidence" value="ECO:0007669"/>
    <property type="project" value="InterPro"/>
</dbReference>
<evidence type="ECO:0000256" key="12">
    <source>
        <dbReference type="ARBA" id="ARBA00023136"/>
    </source>
</evidence>
<evidence type="ECO:0000256" key="13">
    <source>
        <dbReference type="SAM" id="MobiDB-lite"/>
    </source>
</evidence>
<feature type="transmembrane region" description="Helical" evidence="14">
    <location>
        <begin position="788"/>
        <end position="808"/>
    </location>
</feature>
<evidence type="ECO:0000313" key="19">
    <source>
        <dbReference type="Proteomes" id="UP001178507"/>
    </source>
</evidence>
<feature type="transmembrane region" description="Helical" evidence="14">
    <location>
        <begin position="982"/>
        <end position="1000"/>
    </location>
</feature>
<name>A0AA36JS28_9DINO</name>
<dbReference type="InterPro" id="IPR039261">
    <property type="entry name" value="FNR_nucleotide-bd"/>
</dbReference>
<dbReference type="GO" id="GO:0005524">
    <property type="term" value="F:ATP binding"/>
    <property type="evidence" value="ECO:0007669"/>
    <property type="project" value="InterPro"/>
</dbReference>
<keyword evidence="19" id="KW-1185">Reference proteome</keyword>
<dbReference type="InterPro" id="IPR050835">
    <property type="entry name" value="ABC_transporter_sub-D"/>
</dbReference>
<dbReference type="PANTHER" id="PTHR11384">
    <property type="entry name" value="ATP-BINDING CASSETTE, SUB-FAMILY D MEMBER"/>
    <property type="match status" value="1"/>
</dbReference>
<keyword evidence="8" id="KW-0274">FAD</keyword>
<dbReference type="Gene3D" id="1.20.1560.10">
    <property type="entry name" value="ABC transporter type 1, transmembrane domain"/>
    <property type="match status" value="1"/>
</dbReference>
<dbReference type="InterPro" id="IPR001709">
    <property type="entry name" value="Flavoprot_Pyr_Nucl_cyt_Rdtase"/>
</dbReference>
<evidence type="ECO:0000259" key="15">
    <source>
        <dbReference type="PROSITE" id="PS50902"/>
    </source>
</evidence>
<dbReference type="SUPFAM" id="SSF63380">
    <property type="entry name" value="Riboflavin synthase domain-like"/>
    <property type="match status" value="1"/>
</dbReference>
<keyword evidence="12 14" id="KW-0472">Membrane</keyword>
<feature type="domain" description="FAD-binding FR-type" evidence="17">
    <location>
        <begin position="217"/>
        <end position="476"/>
    </location>
</feature>
<dbReference type="GO" id="GO:0016887">
    <property type="term" value="F:ATP hydrolysis activity"/>
    <property type="evidence" value="ECO:0007669"/>
    <property type="project" value="InterPro"/>
</dbReference>
<evidence type="ECO:0000256" key="4">
    <source>
        <dbReference type="ARBA" id="ARBA00022448"/>
    </source>
</evidence>
<keyword evidence="4" id="KW-0813">Transport</keyword>
<accession>A0AA36JS28</accession>
<dbReference type="InterPro" id="IPR011527">
    <property type="entry name" value="ABC1_TM_dom"/>
</dbReference>
<comment type="caution">
    <text evidence="18">The sequence shown here is derived from an EMBL/GenBank/DDBJ whole genome shotgun (WGS) entry which is preliminary data.</text>
</comment>
<comment type="similarity">
    <text evidence="3">Belongs to the ABC transporter superfamily. ABCD family. Peroxisomal fatty acyl CoA transporter (TC 3.A.1.203) subfamily.</text>
</comment>
<gene>
    <name evidence="18" type="ORF">EVOR1521_LOCUS31476</name>
</gene>
<feature type="domain" description="ABC transmembrane type-1" evidence="16">
    <location>
        <begin position="749"/>
        <end position="1035"/>
    </location>
</feature>
<dbReference type="Pfam" id="PF00005">
    <property type="entry name" value="ABC_tran"/>
    <property type="match status" value="1"/>
</dbReference>
<dbReference type="InterPro" id="IPR036640">
    <property type="entry name" value="ABC1_TM_sf"/>
</dbReference>
<reference evidence="18" key="1">
    <citation type="submission" date="2023-08" db="EMBL/GenBank/DDBJ databases">
        <authorList>
            <person name="Chen Y."/>
            <person name="Shah S."/>
            <person name="Dougan E. K."/>
            <person name="Thang M."/>
            <person name="Chan C."/>
        </authorList>
    </citation>
    <scope>NUCLEOTIDE SEQUENCE</scope>
</reference>
<dbReference type="InterPro" id="IPR003097">
    <property type="entry name" value="CysJ-like_FAD-binding"/>
</dbReference>
<feature type="transmembrane region" description="Helical" evidence="14">
    <location>
        <begin position="867"/>
        <end position="886"/>
    </location>
</feature>
<dbReference type="PROSITE" id="PS50902">
    <property type="entry name" value="FLAVODOXIN_LIKE"/>
    <property type="match status" value="1"/>
</dbReference>
<dbReference type="InterPro" id="IPR029039">
    <property type="entry name" value="Flavoprotein-like_sf"/>
</dbReference>
<protein>
    <submittedName>
        <fullName evidence="18">Uncharacterized protein</fullName>
    </submittedName>
</protein>
<dbReference type="Proteomes" id="UP001178507">
    <property type="component" value="Unassembled WGS sequence"/>
</dbReference>
<dbReference type="GO" id="GO:0016020">
    <property type="term" value="C:membrane"/>
    <property type="evidence" value="ECO:0007669"/>
    <property type="project" value="InterPro"/>
</dbReference>
<evidence type="ECO:0000256" key="6">
    <source>
        <dbReference type="ARBA" id="ARBA00022643"/>
    </source>
</evidence>
<feature type="transmembrane region" description="Helical" evidence="14">
    <location>
        <begin position="668"/>
        <end position="694"/>
    </location>
</feature>
<comment type="cofactor">
    <cofactor evidence="2">
        <name>FAD</name>
        <dbReference type="ChEBI" id="CHEBI:57692"/>
    </cofactor>
</comment>
<feature type="region of interest" description="Disordered" evidence="13">
    <location>
        <begin position="155"/>
        <end position="179"/>
    </location>
</feature>
<dbReference type="SUPFAM" id="SSF52540">
    <property type="entry name" value="P-loop containing nucleoside triphosphate hydrolases"/>
    <property type="match status" value="1"/>
</dbReference>
<feature type="domain" description="Flavodoxin-like" evidence="15">
    <location>
        <begin position="4"/>
        <end position="145"/>
    </location>
</feature>
<dbReference type="PROSITE" id="PS51384">
    <property type="entry name" value="FAD_FR"/>
    <property type="match status" value="1"/>
</dbReference>
<keyword evidence="7 14" id="KW-0812">Transmembrane</keyword>
<dbReference type="InterPro" id="IPR017927">
    <property type="entry name" value="FAD-bd_FR_type"/>
</dbReference>
<dbReference type="PANTHER" id="PTHR11384:SF59">
    <property type="entry name" value="LYSOSOMAL COBALAMIN TRANSPORTER ABCD4"/>
    <property type="match status" value="1"/>
</dbReference>
<dbReference type="SUPFAM" id="SSF90123">
    <property type="entry name" value="ABC transporter transmembrane region"/>
    <property type="match status" value="1"/>
</dbReference>
<dbReference type="Gene3D" id="3.40.50.360">
    <property type="match status" value="1"/>
</dbReference>
<keyword evidence="10 14" id="KW-1133">Transmembrane helix</keyword>
<dbReference type="GO" id="GO:0010181">
    <property type="term" value="F:FMN binding"/>
    <property type="evidence" value="ECO:0007669"/>
    <property type="project" value="InterPro"/>
</dbReference>
<dbReference type="Gene3D" id="1.20.990.10">
    <property type="entry name" value="NADPH-cytochrome p450 Reductase, Chain A, domain 3"/>
    <property type="match status" value="1"/>
</dbReference>
<sequence length="1220" mass="133455">MADIHIYFGSQSGTAESFSEDLKDEVEKEGLTAEVRDLQTFTPQGFAASRVVIMVVATYGDGEPTDNAVAFHRWASNPKNDGALKGQRYTVMGLGDMNYSRFNQMGQLTDLNLERLGATRIYKRGVGDDSQDILEDFEKWRNGGLIEKIKAAVEEANKESPPKQMRITPSATAENGTKKELPFGTPALVLAEPGKSLPAEDGGEPTDVTARFYFEAEKAKVLKVKELRQVRNLEEGLSTMEVEIEACGKLEQYTAGGTLALLPRNCPSDVSAMLKLLGLTEKDLSRQLTFKAAEGDSMTVKKPFPTPCTLGDALFCFCDLARVPSKKMLTSMQDKLSEDARGLIGKLVADAEALKLLQSPNVCCRMHEFWALLGVAGLDLADFLLYCPRQKPREYTIASSPLVAAKRITLCVSLTSHDSAEFSAAVGKLAASGCLPPAAKAEHCRFQGLCSRWLSTELAEGDTVLAKYRPSAFRLPDKDVPIVMVGAGAGVAPFRAFWDELRRGPQKAPASLFFGCRNPDQDWLFKDEMSGAVKLGGGCAALARMQVGPKRPISSLFTAFSRPSNGKAKCYVQDVIKDQGETVKAWVQNMGGYVYICGSTAMGNGVLEALSEVLEGGKERVEEMRKSGRIIAEGFKFDERLWKQFLRIAQPYFLPIAEDDEQEEGPGFLALIGATLLGVVGGTFLLALAAGSAARALLPLPEGLTATLSSMSQAPFFVAAAVALVVAGATFFPSRQRLEGRWQQWGLLALLLFLLFCVTGLNVLLSYVFRAIDNVLVAKDEAGFMEQLGVFAAALVVAVPVISGYRYVRLNLGRYWRQDLTELFLDKYLSDRAFYLLDSNSQSTNVDNPDQRISEDVNYFTKVTLDFLLDVLDSILNLISFSAILWSTSQSLTGALAIYAIVGTYIAIALGGRLVGLNYKQLRLQADFRYSLVHIRDNAEAIAFYGGERREQREVTGKLDAALQNYDQLIIWETGLSAYQKAFFYLARLVPYSVLGGLYFSGQVDFGTLGQAQFAFSMVLGSVTIIVSRIQEISRFSAGISRLGAFWEALLPDEATASKRIQTEEGSGLQLNMTLYTPDGARLLVEELDVALQQAGPNRRLLVVGSSGVGKSSVLRAVAGLWTRGEGHIKRPAASEMLFLPQRPYMPLGDLRTQLLYPSEGTLGHMPDQDLLEILARFGLADLPDRFEGGFEAVQDWSRVLSLGEQQRLAAARCFTTSLA</sequence>
<dbReference type="InterPro" id="IPR023173">
    <property type="entry name" value="NADPH_Cyt_P450_Rdtase_alpha"/>
</dbReference>
<evidence type="ECO:0000313" key="18">
    <source>
        <dbReference type="EMBL" id="CAJ1410699.1"/>
    </source>
</evidence>
<evidence type="ECO:0000256" key="11">
    <source>
        <dbReference type="ARBA" id="ARBA00023002"/>
    </source>
</evidence>
<dbReference type="Pfam" id="PF00175">
    <property type="entry name" value="NAD_binding_1"/>
    <property type="match status" value="1"/>
</dbReference>
<dbReference type="Pfam" id="PF00258">
    <property type="entry name" value="Flavodoxin_1"/>
    <property type="match status" value="1"/>
</dbReference>
<dbReference type="InterPro" id="IPR027417">
    <property type="entry name" value="P-loop_NTPase"/>
</dbReference>
<dbReference type="InterPro" id="IPR003439">
    <property type="entry name" value="ABC_transporter-like_ATP-bd"/>
</dbReference>
<evidence type="ECO:0000256" key="1">
    <source>
        <dbReference type="ARBA" id="ARBA00001917"/>
    </source>
</evidence>
<feature type="transmembrane region" description="Helical" evidence="14">
    <location>
        <begin position="714"/>
        <end position="733"/>
    </location>
</feature>
<dbReference type="Gene3D" id="3.40.50.80">
    <property type="entry name" value="Nucleotide-binding domain of ferredoxin-NADP reductase (FNR) module"/>
    <property type="match status" value="1"/>
</dbReference>
<evidence type="ECO:0000256" key="2">
    <source>
        <dbReference type="ARBA" id="ARBA00001974"/>
    </source>
</evidence>
<evidence type="ECO:0000256" key="14">
    <source>
        <dbReference type="SAM" id="Phobius"/>
    </source>
</evidence>
<evidence type="ECO:0000256" key="7">
    <source>
        <dbReference type="ARBA" id="ARBA00022692"/>
    </source>
</evidence>
<keyword evidence="9" id="KW-0521">NADP</keyword>
<evidence type="ECO:0000259" key="16">
    <source>
        <dbReference type="PROSITE" id="PS50929"/>
    </source>
</evidence>
<dbReference type="PRINTS" id="PR00369">
    <property type="entry name" value="FLAVODOXIN"/>
</dbReference>
<dbReference type="GO" id="GO:0016491">
    <property type="term" value="F:oxidoreductase activity"/>
    <property type="evidence" value="ECO:0007669"/>
    <property type="project" value="UniProtKB-KW"/>
</dbReference>
<keyword evidence="5" id="KW-0285">Flavoprotein</keyword>
<organism evidence="18 19">
    <name type="scientific">Effrenium voratum</name>
    <dbReference type="NCBI Taxonomy" id="2562239"/>
    <lineage>
        <taxon>Eukaryota</taxon>
        <taxon>Sar</taxon>
        <taxon>Alveolata</taxon>
        <taxon>Dinophyceae</taxon>
        <taxon>Suessiales</taxon>
        <taxon>Symbiodiniaceae</taxon>
        <taxon>Effrenium</taxon>
    </lineage>
</organism>
<dbReference type="SUPFAM" id="SSF52218">
    <property type="entry name" value="Flavoproteins"/>
    <property type="match status" value="1"/>
</dbReference>
<dbReference type="InterPro" id="IPR001433">
    <property type="entry name" value="OxRdtase_FAD/NAD-bd"/>
</dbReference>
<dbReference type="InterPro" id="IPR017938">
    <property type="entry name" value="Riboflavin_synthase-like_b-brl"/>
</dbReference>
<dbReference type="EMBL" id="CAUJNA010003835">
    <property type="protein sequence ID" value="CAJ1410699.1"/>
    <property type="molecule type" value="Genomic_DNA"/>
</dbReference>
<evidence type="ECO:0000256" key="5">
    <source>
        <dbReference type="ARBA" id="ARBA00022630"/>
    </source>
</evidence>
<evidence type="ECO:0000256" key="10">
    <source>
        <dbReference type="ARBA" id="ARBA00022989"/>
    </source>
</evidence>
<feature type="transmembrane region" description="Helical" evidence="14">
    <location>
        <begin position="745"/>
        <end position="768"/>
    </location>
</feature>
<dbReference type="AlphaFoldDB" id="A0AA36JS28"/>
<comment type="cofactor">
    <cofactor evidence="1">
        <name>FMN</name>
        <dbReference type="ChEBI" id="CHEBI:58210"/>
    </cofactor>
</comment>
<dbReference type="PROSITE" id="PS50929">
    <property type="entry name" value="ABC_TM1F"/>
    <property type="match status" value="1"/>
</dbReference>
<dbReference type="Pfam" id="PF00667">
    <property type="entry name" value="FAD_binding_1"/>
    <property type="match status" value="1"/>
</dbReference>
<dbReference type="PRINTS" id="PR00371">
    <property type="entry name" value="FPNCR"/>
</dbReference>
<evidence type="ECO:0000256" key="3">
    <source>
        <dbReference type="ARBA" id="ARBA00008575"/>
    </source>
</evidence>
<feature type="transmembrane region" description="Helical" evidence="14">
    <location>
        <begin position="892"/>
        <end position="915"/>
    </location>
</feature>
<dbReference type="SUPFAM" id="SSF52343">
    <property type="entry name" value="Ferredoxin reductase-like, C-terminal NADP-linked domain"/>
    <property type="match status" value="1"/>
</dbReference>
<keyword evidence="6" id="KW-0288">FMN</keyword>
<evidence type="ECO:0000256" key="8">
    <source>
        <dbReference type="ARBA" id="ARBA00022827"/>
    </source>
</evidence>
<proteinExistence type="inferred from homology"/>
<dbReference type="Gene3D" id="2.40.30.10">
    <property type="entry name" value="Translation factors"/>
    <property type="match status" value="1"/>
</dbReference>
<evidence type="ECO:0000256" key="9">
    <source>
        <dbReference type="ARBA" id="ARBA00022857"/>
    </source>
</evidence>
<dbReference type="InterPro" id="IPR001094">
    <property type="entry name" value="Flavdoxin-like"/>
</dbReference>
<dbReference type="InterPro" id="IPR008254">
    <property type="entry name" value="Flavodoxin/NO_synth"/>
</dbReference>
<evidence type="ECO:0000259" key="17">
    <source>
        <dbReference type="PROSITE" id="PS51384"/>
    </source>
</evidence>
<keyword evidence="11" id="KW-0560">Oxidoreductase</keyword>